<name>A0A381RXG1_9ZZZZ</name>
<keyword evidence="3" id="KW-0443">Lipid metabolism</keyword>
<accession>A0A381RXG1</accession>
<dbReference type="PANTHER" id="PTHR10272">
    <property type="entry name" value="PLATELET-ACTIVATING FACTOR ACETYLHYDROLASE"/>
    <property type="match status" value="1"/>
</dbReference>
<evidence type="ECO:0000256" key="1">
    <source>
        <dbReference type="ARBA" id="ARBA00022801"/>
    </source>
</evidence>
<dbReference type="Gene3D" id="3.40.50.1820">
    <property type="entry name" value="alpha/beta hydrolase"/>
    <property type="match status" value="1"/>
</dbReference>
<dbReference type="GO" id="GO:0003847">
    <property type="term" value="F:1-alkyl-2-acetylglycerophosphocholine esterase activity"/>
    <property type="evidence" value="ECO:0007669"/>
    <property type="project" value="TreeGrafter"/>
</dbReference>
<reference evidence="4" key="1">
    <citation type="submission" date="2018-05" db="EMBL/GenBank/DDBJ databases">
        <authorList>
            <person name="Lanie J.A."/>
            <person name="Ng W.-L."/>
            <person name="Kazmierczak K.M."/>
            <person name="Andrzejewski T.M."/>
            <person name="Davidsen T.M."/>
            <person name="Wayne K.J."/>
            <person name="Tettelin H."/>
            <person name="Glass J.I."/>
            <person name="Rusch D."/>
            <person name="Podicherti R."/>
            <person name="Tsui H.-C.T."/>
            <person name="Winkler M.E."/>
        </authorList>
    </citation>
    <scope>NUCLEOTIDE SEQUENCE</scope>
</reference>
<dbReference type="Pfam" id="PF07224">
    <property type="entry name" value="Chlorophyllase"/>
    <property type="match status" value="1"/>
</dbReference>
<dbReference type="PANTHER" id="PTHR10272:SF0">
    <property type="entry name" value="PLATELET-ACTIVATING FACTOR ACETYLHYDROLASE"/>
    <property type="match status" value="1"/>
</dbReference>
<organism evidence="4">
    <name type="scientific">marine metagenome</name>
    <dbReference type="NCBI Taxonomy" id="408172"/>
    <lineage>
        <taxon>unclassified sequences</taxon>
        <taxon>metagenomes</taxon>
        <taxon>ecological metagenomes</taxon>
    </lineage>
</organism>
<protein>
    <submittedName>
        <fullName evidence="4">Uncharacterized protein</fullName>
    </submittedName>
</protein>
<proteinExistence type="predicted"/>
<dbReference type="EMBL" id="UINC01002422">
    <property type="protein sequence ID" value="SUZ96510.1"/>
    <property type="molecule type" value="Genomic_DNA"/>
</dbReference>
<keyword evidence="1" id="KW-0378">Hydrolase</keyword>
<evidence type="ECO:0000256" key="3">
    <source>
        <dbReference type="ARBA" id="ARBA00023098"/>
    </source>
</evidence>
<sequence>MDNNYKLIENLKDKEAIVHFMEQSRAVRFLSVCLFVLLLTACNQPTYQYAFETGGYKVNEVDQLLLDFEKLGKKLPLRVSYPDADGYFPVIVFSHGNGSKGDMYKGFTDYWASYGYIVFQPTHMDSRSLGFETKRDNLREFYTQMLTVTDTRRQDMSFVLDSLSLIEEMVPELKGKMDTTKLIAAGHSMGAATAMLVSGMKLVNPMDGSEESSEEDRFKTLLMISDPGTMALMPKDPWKGVKIPTFISTGTNDFSAVGSGRVKSPFKYKIPEELTSSAAPHHYVFIDGADHYLGGLIARTDVPGPLQHEALEIAAATSTTFLEAYVRNDQQSIEAMHFGNLEAITSGQATLTTK</sequence>
<dbReference type="AlphaFoldDB" id="A0A381RXG1"/>
<gene>
    <name evidence="4" type="ORF">METZ01_LOCUS49364</name>
</gene>
<dbReference type="SUPFAM" id="SSF53474">
    <property type="entry name" value="alpha/beta-Hydrolases"/>
    <property type="match status" value="1"/>
</dbReference>
<evidence type="ECO:0000256" key="2">
    <source>
        <dbReference type="ARBA" id="ARBA00022963"/>
    </source>
</evidence>
<dbReference type="GO" id="GO:0016042">
    <property type="term" value="P:lipid catabolic process"/>
    <property type="evidence" value="ECO:0007669"/>
    <property type="project" value="UniProtKB-KW"/>
</dbReference>
<dbReference type="InterPro" id="IPR029058">
    <property type="entry name" value="AB_hydrolase_fold"/>
</dbReference>
<keyword evidence="2" id="KW-0442">Lipid degradation</keyword>
<dbReference type="InterPro" id="IPR017395">
    <property type="entry name" value="Chlorophyllase-like"/>
</dbReference>
<evidence type="ECO:0000313" key="4">
    <source>
        <dbReference type="EMBL" id="SUZ96510.1"/>
    </source>
</evidence>